<dbReference type="PROSITE" id="PS51257">
    <property type="entry name" value="PROKAR_LIPOPROTEIN"/>
    <property type="match status" value="1"/>
</dbReference>
<reference evidence="1 2" key="1">
    <citation type="submission" date="2022-01" db="EMBL/GenBank/DDBJ databases">
        <title>Whole genome-based taxonomy of the Shewanellaceae.</title>
        <authorList>
            <person name="Martin-Rodriguez A.J."/>
        </authorList>
    </citation>
    <scope>NUCLEOTIDE SEQUENCE [LARGE SCALE GENOMIC DNA]</scope>
    <source>
        <strain evidence="1 2">DSM 17177</strain>
    </source>
</reference>
<accession>A0ABT0LI88</accession>
<dbReference type="EMBL" id="JAKIKS010000156">
    <property type="protein sequence ID" value="MCL1127414.1"/>
    <property type="molecule type" value="Genomic_DNA"/>
</dbReference>
<dbReference type="RefSeq" id="WP_248942849.1">
    <property type="nucleotide sequence ID" value="NZ_JAKIKS010000156.1"/>
</dbReference>
<evidence type="ECO:0000313" key="2">
    <source>
        <dbReference type="Proteomes" id="UP001203423"/>
    </source>
</evidence>
<evidence type="ECO:0008006" key="3">
    <source>
        <dbReference type="Google" id="ProtNLM"/>
    </source>
</evidence>
<comment type="caution">
    <text evidence="1">The sequence shown here is derived from an EMBL/GenBank/DDBJ whole genome shotgun (WGS) entry which is preliminary data.</text>
</comment>
<sequence>MKFMVRINLSILIVSLLVACNNQNDVQKQLIELAYCLHVEGGSCKNERIDDYLRFFSSENLQIKTEKSADINNLCLLIERYGKQENEPLDKKYRTNLLDKLGRKMEGTKYNYLFYKDCRQFFDLQFVNPRNG</sequence>
<evidence type="ECO:0000313" key="1">
    <source>
        <dbReference type="EMBL" id="MCL1127414.1"/>
    </source>
</evidence>
<protein>
    <recommendedName>
        <fullName evidence="3">Lipoprotein</fullName>
    </recommendedName>
</protein>
<gene>
    <name evidence="1" type="ORF">L2764_23800</name>
</gene>
<keyword evidence="2" id="KW-1185">Reference proteome</keyword>
<dbReference type="Proteomes" id="UP001203423">
    <property type="component" value="Unassembled WGS sequence"/>
</dbReference>
<proteinExistence type="predicted"/>
<name>A0ABT0LI88_9GAMM</name>
<organism evidence="1 2">
    <name type="scientific">Shewanella surugensis</name>
    <dbReference type="NCBI Taxonomy" id="212020"/>
    <lineage>
        <taxon>Bacteria</taxon>
        <taxon>Pseudomonadati</taxon>
        <taxon>Pseudomonadota</taxon>
        <taxon>Gammaproteobacteria</taxon>
        <taxon>Alteromonadales</taxon>
        <taxon>Shewanellaceae</taxon>
        <taxon>Shewanella</taxon>
    </lineage>
</organism>